<reference evidence="1" key="1">
    <citation type="journal article" date="2015" name="Nature">
        <title>Complex archaea that bridge the gap between prokaryotes and eukaryotes.</title>
        <authorList>
            <person name="Spang A."/>
            <person name="Saw J.H."/>
            <person name="Jorgensen S.L."/>
            <person name="Zaremba-Niedzwiedzka K."/>
            <person name="Martijn J."/>
            <person name="Lind A.E."/>
            <person name="van Eijk R."/>
            <person name="Schleper C."/>
            <person name="Guy L."/>
            <person name="Ettema T.J."/>
        </authorList>
    </citation>
    <scope>NUCLEOTIDE SEQUENCE</scope>
</reference>
<dbReference type="AlphaFoldDB" id="A0A0F9S3F7"/>
<proteinExistence type="predicted"/>
<dbReference type="EMBL" id="LAZR01000593">
    <property type="protein sequence ID" value="KKN63340.1"/>
    <property type="molecule type" value="Genomic_DNA"/>
</dbReference>
<organism evidence="1">
    <name type="scientific">marine sediment metagenome</name>
    <dbReference type="NCBI Taxonomy" id="412755"/>
    <lineage>
        <taxon>unclassified sequences</taxon>
        <taxon>metagenomes</taxon>
        <taxon>ecological metagenomes</taxon>
    </lineage>
</organism>
<comment type="caution">
    <text evidence="1">The sequence shown here is derived from an EMBL/GenBank/DDBJ whole genome shotgun (WGS) entry which is preliminary data.</text>
</comment>
<gene>
    <name evidence="1" type="ORF">LCGC14_0502880</name>
</gene>
<name>A0A0F9S3F7_9ZZZZ</name>
<evidence type="ECO:0000313" key="1">
    <source>
        <dbReference type="EMBL" id="KKN63340.1"/>
    </source>
</evidence>
<accession>A0A0F9S3F7</accession>
<sequence length="94" mass="10565">MITTKRINRTTWTAITTAGQQGTCWMYENIKGEGGVFISHSNTGSLPRIRIGFRVWKPNDNTNICLLGPDDLNDIFYARCLNASEEVKLCVDVI</sequence>
<protein>
    <submittedName>
        <fullName evidence="1">Uncharacterized protein</fullName>
    </submittedName>
</protein>